<dbReference type="RefSeq" id="WP_187072693.1">
    <property type="nucleotide sequence ID" value="NZ_JACRYL010000018.1"/>
</dbReference>
<gene>
    <name evidence="2" type="ORF">H7U22_17745</name>
</gene>
<dbReference type="Proteomes" id="UP000652755">
    <property type="component" value="Unassembled WGS sequence"/>
</dbReference>
<sequence>MKSFLTSLFILLTTISFAQQSCPKWGPYVKTKGLAKQNAELMMADVMFPTAGLAPYTYACSVQFGIGKSGGYCGIQKAGDNEKRFTNNIFSIWDFPNKIQITATYKDPLTFVGGFGGEGTGLHSHADFNWKPDQWYTNIIRRWSVNDSTTNVGYWIYDHTAKTYKHYVTFVVPEAKAMLHGDLGSFLENFADDSKKSRTAVYKSYWMLGDQNNWLHPDTLIAEAGVGSWKAEAQEGGVKLTSCGTEIGPSRYSFPVKEKSNQPEIVQAPSIYDLSSYYDHTQKKIFVNWSILNTATPQLSYAVNIYDNKQKSGKPIATLNGTDPDLNMVGIAVSNLHLKSQDYYITAYRYFWTNNSNKNDYPQGIKTLMKPSLKEI</sequence>
<evidence type="ECO:0000256" key="1">
    <source>
        <dbReference type="SAM" id="SignalP"/>
    </source>
</evidence>
<comment type="caution">
    <text evidence="2">The sequence shown here is derived from an EMBL/GenBank/DDBJ whole genome shotgun (WGS) entry which is preliminary data.</text>
</comment>
<evidence type="ECO:0000313" key="2">
    <source>
        <dbReference type="EMBL" id="MBC6112270.1"/>
    </source>
</evidence>
<dbReference type="InterPro" id="IPR021862">
    <property type="entry name" value="DUF3472"/>
</dbReference>
<proteinExistence type="predicted"/>
<keyword evidence="1" id="KW-0732">Signal</keyword>
<evidence type="ECO:0000313" key="3">
    <source>
        <dbReference type="Proteomes" id="UP000652755"/>
    </source>
</evidence>
<dbReference type="EMBL" id="JACRYL010000018">
    <property type="protein sequence ID" value="MBC6112270.1"/>
    <property type="molecule type" value="Genomic_DNA"/>
</dbReference>
<feature type="signal peptide" evidence="1">
    <location>
        <begin position="1"/>
        <end position="18"/>
    </location>
</feature>
<accession>A0ABR7KW63</accession>
<feature type="chain" id="PRO_5045164432" evidence="1">
    <location>
        <begin position="19"/>
        <end position="376"/>
    </location>
</feature>
<protein>
    <submittedName>
        <fullName evidence="2">DUF3472 domain-containing protein</fullName>
    </submittedName>
</protein>
<dbReference type="Pfam" id="PF11958">
    <property type="entry name" value="DUF3472"/>
    <property type="match status" value="1"/>
</dbReference>
<name>A0ABR7KW63_9SPHI</name>
<organism evidence="2 3">
    <name type="scientific">Pedobacter fastidiosus</name>
    <dbReference type="NCBI Taxonomy" id="2765361"/>
    <lineage>
        <taxon>Bacteria</taxon>
        <taxon>Pseudomonadati</taxon>
        <taxon>Bacteroidota</taxon>
        <taxon>Sphingobacteriia</taxon>
        <taxon>Sphingobacteriales</taxon>
        <taxon>Sphingobacteriaceae</taxon>
        <taxon>Pedobacter</taxon>
    </lineage>
</organism>
<reference evidence="2 3" key="1">
    <citation type="submission" date="2020-08" db="EMBL/GenBank/DDBJ databases">
        <authorList>
            <person name="Sun Q."/>
            <person name="Inoue M."/>
        </authorList>
    </citation>
    <scope>NUCLEOTIDE SEQUENCE [LARGE SCALE GENOMIC DNA]</scope>
    <source>
        <strain evidence="2 3">CCM 8938</strain>
    </source>
</reference>
<keyword evidence="3" id="KW-1185">Reference proteome</keyword>